<evidence type="ECO:0000313" key="6">
    <source>
        <dbReference type="Proteomes" id="UP000653730"/>
    </source>
</evidence>
<evidence type="ECO:0000259" key="4">
    <source>
        <dbReference type="PROSITE" id="PS51819"/>
    </source>
</evidence>
<dbReference type="InterPro" id="IPR000335">
    <property type="entry name" value="Bleomycin-R"/>
</dbReference>
<evidence type="ECO:0000256" key="1">
    <source>
        <dbReference type="ARBA" id="ARBA00011051"/>
    </source>
</evidence>
<feature type="domain" description="VOC" evidence="4">
    <location>
        <begin position="1"/>
        <end position="117"/>
    </location>
</feature>
<dbReference type="PROSITE" id="PS51819">
    <property type="entry name" value="VOC"/>
    <property type="match status" value="1"/>
</dbReference>
<comment type="caution">
    <text evidence="5">The sequence shown here is derived from an EMBL/GenBank/DDBJ whole genome shotgun (WGS) entry which is preliminary data.</text>
</comment>
<dbReference type="InterPro" id="IPR037523">
    <property type="entry name" value="VOC_core"/>
</dbReference>
<keyword evidence="3" id="KW-0046">Antibiotic resistance</keyword>
<evidence type="ECO:0000313" key="5">
    <source>
        <dbReference type="EMBL" id="MBC9797230.1"/>
    </source>
</evidence>
<reference evidence="5 6" key="1">
    <citation type="submission" date="2020-09" db="EMBL/GenBank/DDBJ databases">
        <title>Sinomicrobium weinanense sp. nov., a halophilic bacteria isolated from saline-alkali soil.</title>
        <authorList>
            <person name="Wu P."/>
            <person name="Ren H."/>
            <person name="Mei Y."/>
            <person name="Liang Y."/>
            <person name="Chen Z."/>
        </authorList>
    </citation>
    <scope>NUCLEOTIDE SEQUENCE [LARGE SCALE GENOMIC DNA]</scope>
    <source>
        <strain evidence="5 6">FJxs</strain>
    </source>
</reference>
<dbReference type="Pfam" id="PF12681">
    <property type="entry name" value="Glyoxalase_2"/>
    <property type="match status" value="1"/>
</dbReference>
<dbReference type="Proteomes" id="UP000653730">
    <property type="component" value="Unassembled WGS sequence"/>
</dbReference>
<dbReference type="CDD" id="cd08349">
    <property type="entry name" value="BLMA_like"/>
    <property type="match status" value="1"/>
</dbReference>
<organism evidence="5 6">
    <name type="scientific">Sinomicrobium weinanense</name>
    <dbReference type="NCBI Taxonomy" id="2842200"/>
    <lineage>
        <taxon>Bacteria</taxon>
        <taxon>Pseudomonadati</taxon>
        <taxon>Bacteroidota</taxon>
        <taxon>Flavobacteriia</taxon>
        <taxon>Flavobacteriales</taxon>
        <taxon>Flavobacteriaceae</taxon>
        <taxon>Sinomicrobium</taxon>
    </lineage>
</organism>
<dbReference type="SUPFAM" id="SSF54593">
    <property type="entry name" value="Glyoxalase/Bleomycin resistance protein/Dihydroxybiphenyl dioxygenase"/>
    <property type="match status" value="1"/>
</dbReference>
<evidence type="ECO:0000256" key="2">
    <source>
        <dbReference type="ARBA" id="ARBA00021572"/>
    </source>
</evidence>
<dbReference type="AlphaFoldDB" id="A0A926Q4T5"/>
<name>A0A926Q4T5_9FLAO</name>
<proteinExistence type="inferred from homology"/>
<dbReference type="InterPro" id="IPR029068">
    <property type="entry name" value="Glyas_Bleomycin-R_OHBP_Dase"/>
</dbReference>
<evidence type="ECO:0000256" key="3">
    <source>
        <dbReference type="ARBA" id="ARBA00023251"/>
    </source>
</evidence>
<dbReference type="GO" id="GO:0046677">
    <property type="term" value="P:response to antibiotic"/>
    <property type="evidence" value="ECO:0007669"/>
    <property type="project" value="UniProtKB-KW"/>
</dbReference>
<dbReference type="InterPro" id="IPR025870">
    <property type="entry name" value="Glyoxalase-like_dom"/>
</dbReference>
<keyword evidence="6" id="KW-1185">Reference proteome</keyword>
<dbReference type="EMBL" id="JACVDC010000051">
    <property type="protein sequence ID" value="MBC9797230.1"/>
    <property type="molecule type" value="Genomic_DNA"/>
</dbReference>
<protein>
    <recommendedName>
        <fullName evidence="2">Bleomycin resistance protein</fullName>
    </recommendedName>
</protein>
<dbReference type="RefSeq" id="WP_187966368.1">
    <property type="nucleotide sequence ID" value="NZ_JACVDC010000051.1"/>
</dbReference>
<dbReference type="Gene3D" id="3.10.180.10">
    <property type="entry name" value="2,3-Dihydroxybiphenyl 1,2-Dioxygenase, domain 1"/>
    <property type="match status" value="1"/>
</dbReference>
<comment type="similarity">
    <text evidence="1">Belongs to the bleomycin resistance protein family.</text>
</comment>
<gene>
    <name evidence="5" type="ORF">IBL28_14740</name>
</gene>
<sequence>MLTDINPKLPMRDKLVTRNFYLNRLGFQEFGNADYEGYLMVQKDHVQLHFFEFKELDPKENYGQVYIRTDDIDNLYQSFLEKKLSIHPAGHLQMKPWGQKEFAMLDPDNNLLTFGQGML</sequence>
<accession>A0A926Q4T5</accession>